<dbReference type="SUPFAM" id="SSF51306">
    <property type="entry name" value="LexA/Signal peptidase"/>
    <property type="match status" value="1"/>
</dbReference>
<evidence type="ECO:0000256" key="3">
    <source>
        <dbReference type="ARBA" id="ARBA00009370"/>
    </source>
</evidence>
<dbReference type="KEGG" id="xap:XA3_20360"/>
<organism evidence="9 10">
    <name type="scientific">Xylocopilactobacillus apicola</name>
    <dbReference type="NCBI Taxonomy" id="2932184"/>
    <lineage>
        <taxon>Bacteria</taxon>
        <taxon>Bacillati</taxon>
        <taxon>Bacillota</taxon>
        <taxon>Bacilli</taxon>
        <taxon>Lactobacillales</taxon>
        <taxon>Lactobacillaceae</taxon>
        <taxon>Xylocopilactobacillus</taxon>
    </lineage>
</organism>
<protein>
    <recommendedName>
        <fullName evidence="4 7">Signal peptidase I</fullName>
        <ecNumber evidence="4 7">3.4.21.89</ecNumber>
    </recommendedName>
</protein>
<dbReference type="NCBIfam" id="TIGR02227">
    <property type="entry name" value="sigpep_I_bact"/>
    <property type="match status" value="1"/>
</dbReference>
<evidence type="ECO:0000313" key="10">
    <source>
        <dbReference type="Proteomes" id="UP001321861"/>
    </source>
</evidence>
<reference evidence="9 10" key="1">
    <citation type="journal article" date="2023" name="Microbiol. Spectr.">
        <title>Symbiosis of Carpenter Bees with Uncharacterized Lactic Acid Bacteria Showing NAD Auxotrophy.</title>
        <authorList>
            <person name="Kawasaki S."/>
            <person name="Ozawa K."/>
            <person name="Mori T."/>
            <person name="Yamamoto A."/>
            <person name="Ito M."/>
            <person name="Ohkuma M."/>
            <person name="Sakamoto M."/>
            <person name="Matsutani M."/>
        </authorList>
    </citation>
    <scope>NUCLEOTIDE SEQUENCE [LARGE SCALE GENOMIC DNA]</scope>
    <source>
        <strain evidence="9 10">XA3</strain>
    </source>
</reference>
<comment type="similarity">
    <text evidence="3 7">Belongs to the peptidase S26 family.</text>
</comment>
<feature type="active site" evidence="6">
    <location>
        <position position="80"/>
    </location>
</feature>
<keyword evidence="5 7" id="KW-0378">Hydrolase</keyword>
<sequence>MKKKTFLKKFFEYGLLISVLLLISNLLMAFIFSSETIDGQSMEPNFTDGDMVLSLRISPIKRGDVIIFKAPKDPDKYYVKRVIGLPGDRVEAKQDRLYINGEIQKEKYLNDFQSEKHATDLTKDFTLQKLQHVNEVPAGEYFVLGDNRTISEDSRSYGFIKRSSIIGKVFTRFWPIGRFKLF</sequence>
<dbReference type="AlphaFoldDB" id="A0AAU9DHT0"/>
<dbReference type="PRINTS" id="PR00727">
    <property type="entry name" value="LEADERPTASE"/>
</dbReference>
<evidence type="ECO:0000313" key="9">
    <source>
        <dbReference type="EMBL" id="BDR59595.1"/>
    </source>
</evidence>
<keyword evidence="10" id="KW-1185">Reference proteome</keyword>
<dbReference type="CDD" id="cd06530">
    <property type="entry name" value="S26_SPase_I"/>
    <property type="match status" value="1"/>
</dbReference>
<feature type="active site" evidence="6">
    <location>
        <position position="41"/>
    </location>
</feature>
<dbReference type="EC" id="3.4.21.89" evidence="4 7"/>
<dbReference type="GO" id="GO:0005886">
    <property type="term" value="C:plasma membrane"/>
    <property type="evidence" value="ECO:0007669"/>
    <property type="project" value="UniProtKB-SubCell"/>
</dbReference>
<evidence type="ECO:0000256" key="2">
    <source>
        <dbReference type="ARBA" id="ARBA00004401"/>
    </source>
</evidence>
<comment type="catalytic activity">
    <reaction evidence="1 7">
        <text>Cleavage of hydrophobic, N-terminal signal or leader sequences from secreted and periplasmic proteins.</text>
        <dbReference type="EC" id="3.4.21.89"/>
    </reaction>
</comment>
<evidence type="ECO:0000256" key="7">
    <source>
        <dbReference type="RuleBase" id="RU362042"/>
    </source>
</evidence>
<evidence type="ECO:0000256" key="1">
    <source>
        <dbReference type="ARBA" id="ARBA00000677"/>
    </source>
</evidence>
<dbReference type="PANTHER" id="PTHR43390:SF1">
    <property type="entry name" value="CHLOROPLAST PROCESSING PEPTIDASE"/>
    <property type="match status" value="1"/>
</dbReference>
<dbReference type="Pfam" id="PF10502">
    <property type="entry name" value="Peptidase_S26"/>
    <property type="match status" value="1"/>
</dbReference>
<comment type="subcellular location">
    <subcellularLocation>
        <location evidence="2">Cell membrane</location>
        <topology evidence="2">Single-pass type II membrane protein</topology>
    </subcellularLocation>
    <subcellularLocation>
        <location evidence="7">Membrane</location>
        <topology evidence="7">Single-pass type II membrane protein</topology>
    </subcellularLocation>
</comment>
<name>A0AAU9DHT0_9LACO</name>
<evidence type="ECO:0000256" key="5">
    <source>
        <dbReference type="ARBA" id="ARBA00022801"/>
    </source>
</evidence>
<dbReference type="Gene3D" id="2.10.109.10">
    <property type="entry name" value="Umud Fragment, subunit A"/>
    <property type="match status" value="1"/>
</dbReference>
<dbReference type="EMBL" id="AP026802">
    <property type="protein sequence ID" value="BDR59595.1"/>
    <property type="molecule type" value="Genomic_DNA"/>
</dbReference>
<evidence type="ECO:0000256" key="4">
    <source>
        <dbReference type="ARBA" id="ARBA00013208"/>
    </source>
</evidence>
<feature type="domain" description="Peptidase S26" evidence="8">
    <location>
        <begin position="12"/>
        <end position="174"/>
    </location>
</feature>
<evidence type="ECO:0000259" key="8">
    <source>
        <dbReference type="Pfam" id="PF10502"/>
    </source>
</evidence>
<gene>
    <name evidence="9" type="ORF">XA3_20360</name>
</gene>
<dbReference type="InterPro" id="IPR019533">
    <property type="entry name" value="Peptidase_S26"/>
</dbReference>
<dbReference type="PANTHER" id="PTHR43390">
    <property type="entry name" value="SIGNAL PEPTIDASE I"/>
    <property type="match status" value="1"/>
</dbReference>
<dbReference type="Proteomes" id="UP001321861">
    <property type="component" value="Chromosome"/>
</dbReference>
<dbReference type="PROSITE" id="PS00761">
    <property type="entry name" value="SPASE_I_3"/>
    <property type="match status" value="1"/>
</dbReference>
<dbReference type="GO" id="GO:0006465">
    <property type="term" value="P:signal peptide processing"/>
    <property type="evidence" value="ECO:0007669"/>
    <property type="project" value="InterPro"/>
</dbReference>
<proteinExistence type="inferred from homology"/>
<keyword evidence="7" id="KW-0645">Protease</keyword>
<dbReference type="GO" id="GO:0009003">
    <property type="term" value="F:signal peptidase activity"/>
    <property type="evidence" value="ECO:0007669"/>
    <property type="project" value="UniProtKB-EC"/>
</dbReference>
<accession>A0AAU9DHT0</accession>
<dbReference type="RefSeq" id="WP_317635382.1">
    <property type="nucleotide sequence ID" value="NZ_AP026802.1"/>
</dbReference>
<evidence type="ECO:0000256" key="6">
    <source>
        <dbReference type="PIRSR" id="PIRSR600223-1"/>
    </source>
</evidence>
<dbReference type="InterPro" id="IPR036286">
    <property type="entry name" value="LexA/Signal_pep-like_sf"/>
</dbReference>
<dbReference type="InterPro" id="IPR019758">
    <property type="entry name" value="Pept_S26A_signal_pept_1_CS"/>
</dbReference>
<dbReference type="InterPro" id="IPR000223">
    <property type="entry name" value="Pept_S26A_signal_pept_1"/>
</dbReference>
<dbReference type="GO" id="GO:0004252">
    <property type="term" value="F:serine-type endopeptidase activity"/>
    <property type="evidence" value="ECO:0007669"/>
    <property type="project" value="InterPro"/>
</dbReference>